<dbReference type="Proteomes" id="UP001179181">
    <property type="component" value="Unassembled WGS sequence"/>
</dbReference>
<keyword evidence="2" id="KW-0134">Cell wall</keyword>
<dbReference type="PANTHER" id="PTHR31018:SF3">
    <property type="entry name" value="RECEPTOR PROTEIN-TYROSINE KINASE"/>
    <property type="match status" value="1"/>
</dbReference>
<evidence type="ECO:0000256" key="5">
    <source>
        <dbReference type="ARBA" id="ARBA00023180"/>
    </source>
</evidence>
<dbReference type="InterPro" id="IPR026444">
    <property type="entry name" value="Secre_tail"/>
</dbReference>
<organism evidence="7 8">
    <name type="scientific">Dyadobacter arcticus</name>
    <dbReference type="NCBI Taxonomy" id="1078754"/>
    <lineage>
        <taxon>Bacteria</taxon>
        <taxon>Pseudomonadati</taxon>
        <taxon>Bacteroidota</taxon>
        <taxon>Cytophagia</taxon>
        <taxon>Cytophagales</taxon>
        <taxon>Spirosomataceae</taxon>
        <taxon>Dyadobacter</taxon>
    </lineage>
</organism>
<feature type="chain" id="PRO_5047465210" description="Por secretion system C-terminal sorting domain-containing protein" evidence="6">
    <location>
        <begin position="26"/>
        <end position="560"/>
    </location>
</feature>
<keyword evidence="4 6" id="KW-0732">Signal</keyword>
<dbReference type="Gene3D" id="3.80.20.20">
    <property type="entry name" value="Receptor L-domain"/>
    <property type="match status" value="3"/>
</dbReference>
<name>A0ABX0UUH7_9BACT</name>
<keyword evidence="3" id="KW-0964">Secreted</keyword>
<dbReference type="EMBL" id="JAASQJ010000005">
    <property type="protein sequence ID" value="NIJ55455.1"/>
    <property type="molecule type" value="Genomic_DNA"/>
</dbReference>
<comment type="subcellular location">
    <subcellularLocation>
        <location evidence="1">Secreted</location>
        <location evidence="1">Cell wall</location>
    </subcellularLocation>
</comment>
<keyword evidence="5" id="KW-0325">Glycoprotein</keyword>
<dbReference type="PANTHER" id="PTHR31018">
    <property type="entry name" value="SPORULATION-SPECIFIC PROTEIN-RELATED"/>
    <property type="match status" value="1"/>
</dbReference>
<evidence type="ECO:0000256" key="1">
    <source>
        <dbReference type="ARBA" id="ARBA00004191"/>
    </source>
</evidence>
<feature type="signal peptide" evidence="6">
    <location>
        <begin position="1"/>
        <end position="25"/>
    </location>
</feature>
<keyword evidence="8" id="KW-1185">Reference proteome</keyword>
<evidence type="ECO:0000256" key="3">
    <source>
        <dbReference type="ARBA" id="ARBA00022525"/>
    </source>
</evidence>
<accession>A0ABX0UUH7</accession>
<evidence type="ECO:0000256" key="6">
    <source>
        <dbReference type="SAM" id="SignalP"/>
    </source>
</evidence>
<protein>
    <recommendedName>
        <fullName evidence="9">Por secretion system C-terminal sorting domain-containing protein</fullName>
    </recommendedName>
</protein>
<reference evidence="7 8" key="1">
    <citation type="submission" date="2020-03" db="EMBL/GenBank/DDBJ databases">
        <title>Genomic Encyclopedia of Type Strains, Phase IV (KMG-IV): sequencing the most valuable type-strain genomes for metagenomic binning, comparative biology and taxonomic classification.</title>
        <authorList>
            <person name="Goeker M."/>
        </authorList>
    </citation>
    <scope>NUCLEOTIDE SEQUENCE [LARGE SCALE GENOMIC DNA]</scope>
    <source>
        <strain evidence="7 8">DSM 102865</strain>
    </source>
</reference>
<evidence type="ECO:0008006" key="9">
    <source>
        <dbReference type="Google" id="ProtNLM"/>
    </source>
</evidence>
<sequence>MKKVSLFCLTFVWLALVMLSQSLSAQCPTADLTLSNQFNVNNFATNYPGCSHLTQSLYIDFGDIADLSPLSGIRRIDGNLSLGYLNNLTNLNGLHNLISVGGQFDVIGMNQLVNLTGLNQLVSVGSDFRILSNTNLVNLNGLNALVSIGGGLDVEQNQKLNSLAKLSSITSVDNLYISGTLSLASLSGLHNITSVNGAVDISDNAGLLNLDALSGLTTIAEDVVISGNPLIANLGFLSQFTSISADLSVTDNAALNSLDGLQNITSVGGSLTISENPLTSLNALSKLTSVGEELRLEDCSLLTNLSGLEKLTSPIEHLSITGNPLLTDISALAGIKKINSALEITFNSSLANCALQVICQAVSGGLDYIYISDNTGSCATQTAVESACTALPVTLVRFDAKKESRATLLSWETTVENNSSHFVIEKSSERRISWNEIGSVRSAGESKEVVRYSFIDAAPFTGKNLYRLKMIDTDGSFAFSRILNLEFEQLETVVYPNPASNFLYVEKTFTGTPLEITNSGGVIVWSGTANLGMPLDISSLQKGLHVLRTRGKSIRFLIRK</sequence>
<dbReference type="SUPFAM" id="SSF52058">
    <property type="entry name" value="L domain-like"/>
    <property type="match status" value="3"/>
</dbReference>
<evidence type="ECO:0000313" key="8">
    <source>
        <dbReference type="Proteomes" id="UP001179181"/>
    </source>
</evidence>
<dbReference type="InterPro" id="IPR051648">
    <property type="entry name" value="CWI-Assembly_Regulator"/>
</dbReference>
<proteinExistence type="predicted"/>
<evidence type="ECO:0000313" key="7">
    <source>
        <dbReference type="EMBL" id="NIJ55455.1"/>
    </source>
</evidence>
<dbReference type="NCBIfam" id="TIGR04183">
    <property type="entry name" value="Por_Secre_tail"/>
    <property type="match status" value="1"/>
</dbReference>
<dbReference type="RefSeq" id="WP_167275284.1">
    <property type="nucleotide sequence ID" value="NZ_JAASQJ010000005.1"/>
</dbReference>
<evidence type="ECO:0000256" key="2">
    <source>
        <dbReference type="ARBA" id="ARBA00022512"/>
    </source>
</evidence>
<evidence type="ECO:0000256" key="4">
    <source>
        <dbReference type="ARBA" id="ARBA00022729"/>
    </source>
</evidence>
<dbReference type="InterPro" id="IPR036941">
    <property type="entry name" value="Rcpt_L-dom_sf"/>
</dbReference>
<comment type="caution">
    <text evidence="7">The sequence shown here is derived from an EMBL/GenBank/DDBJ whole genome shotgun (WGS) entry which is preliminary data.</text>
</comment>
<gene>
    <name evidence="7" type="ORF">FHS68_004644</name>
</gene>